<comment type="caution">
    <text evidence="7">The sequence shown here is derived from an EMBL/GenBank/DDBJ whole genome shotgun (WGS) entry which is preliminary data.</text>
</comment>
<dbReference type="Gramene" id="KVI10934">
    <property type="protein sequence ID" value="KVI10934"/>
    <property type="gene ID" value="Ccrd_010660"/>
</dbReference>
<comment type="subcellular location">
    <subcellularLocation>
        <location evidence="2">Plastid</location>
    </subcellularLocation>
</comment>
<dbReference type="EMBL" id="LEKV01000974">
    <property type="protein sequence ID" value="KVI10934.1"/>
    <property type="molecule type" value="Genomic_DNA"/>
</dbReference>
<dbReference type="AlphaFoldDB" id="A0A103YKU8"/>
<dbReference type="STRING" id="59895.A0A103YKU8"/>
<sequence>MYGLEGDLSYLSRSTLQYGLPSFLLSSIMILFHNNENTFSLGFHLEKKMFHTNGFGSITMDSNARDLVTLTNEAISISITQNKSIIDM</sequence>
<dbReference type="Proteomes" id="UP000243975">
    <property type="component" value="Unassembled WGS sequence"/>
</dbReference>
<keyword evidence="4" id="KW-0934">Plastid</keyword>
<evidence type="ECO:0000256" key="6">
    <source>
        <dbReference type="ARBA" id="ARBA00022840"/>
    </source>
</evidence>
<organism evidence="7 8">
    <name type="scientific">Cynara cardunculus var. scolymus</name>
    <name type="common">Globe artichoke</name>
    <name type="synonym">Cynara scolymus</name>
    <dbReference type="NCBI Taxonomy" id="59895"/>
    <lineage>
        <taxon>Eukaryota</taxon>
        <taxon>Viridiplantae</taxon>
        <taxon>Streptophyta</taxon>
        <taxon>Embryophyta</taxon>
        <taxon>Tracheophyta</taxon>
        <taxon>Spermatophyta</taxon>
        <taxon>Magnoliopsida</taxon>
        <taxon>eudicotyledons</taxon>
        <taxon>Gunneridae</taxon>
        <taxon>Pentapetalae</taxon>
        <taxon>asterids</taxon>
        <taxon>campanulids</taxon>
        <taxon>Asterales</taxon>
        <taxon>Asteraceae</taxon>
        <taxon>Carduoideae</taxon>
        <taxon>Cardueae</taxon>
        <taxon>Carduinae</taxon>
        <taxon>Cynara</taxon>
    </lineage>
</organism>
<comment type="similarity">
    <text evidence="3">Belongs to the Ycf2 family.</text>
</comment>
<dbReference type="GO" id="GO:0009536">
    <property type="term" value="C:plastid"/>
    <property type="evidence" value="ECO:0007669"/>
    <property type="project" value="UniProtKB-SubCell"/>
</dbReference>
<comment type="function">
    <text evidence="1">Probable ATPase of unknown function. Its presence in a non-photosynthetic plant (Epifagus virginiana) and experiments in tobacco indicate that it has an essential function which is probably not related to photosynthesis.</text>
</comment>
<accession>A0A103YKU8</accession>
<proteinExistence type="inferred from homology"/>
<dbReference type="PANTHER" id="PTHR33078:SF100">
    <property type="entry name" value="PROTEIN YCF2"/>
    <property type="match status" value="1"/>
</dbReference>
<dbReference type="PANTHER" id="PTHR33078">
    <property type="entry name" value="PROTEIN YCF2-RELATED"/>
    <property type="match status" value="1"/>
</dbReference>
<evidence type="ECO:0000313" key="8">
    <source>
        <dbReference type="Proteomes" id="UP000243975"/>
    </source>
</evidence>
<dbReference type="GO" id="GO:0005524">
    <property type="term" value="F:ATP binding"/>
    <property type="evidence" value="ECO:0007669"/>
    <property type="project" value="UniProtKB-KW"/>
</dbReference>
<protein>
    <submittedName>
        <fullName evidence="7">Uncharacterized protein</fullName>
    </submittedName>
</protein>
<evidence type="ECO:0000256" key="2">
    <source>
        <dbReference type="ARBA" id="ARBA00004474"/>
    </source>
</evidence>
<evidence type="ECO:0000256" key="4">
    <source>
        <dbReference type="ARBA" id="ARBA00022640"/>
    </source>
</evidence>
<keyword evidence="5" id="KW-0547">Nucleotide-binding</keyword>
<evidence type="ECO:0000313" key="7">
    <source>
        <dbReference type="EMBL" id="KVI10934.1"/>
    </source>
</evidence>
<evidence type="ECO:0000256" key="1">
    <source>
        <dbReference type="ARBA" id="ARBA00002329"/>
    </source>
</evidence>
<feature type="non-terminal residue" evidence="7">
    <location>
        <position position="88"/>
    </location>
</feature>
<gene>
    <name evidence="7" type="ORF">Ccrd_010660</name>
</gene>
<evidence type="ECO:0000256" key="5">
    <source>
        <dbReference type="ARBA" id="ARBA00022741"/>
    </source>
</evidence>
<keyword evidence="6" id="KW-0067">ATP-binding</keyword>
<name>A0A103YKU8_CYNCS</name>
<reference evidence="7 8" key="1">
    <citation type="journal article" date="2016" name="Sci. Rep.">
        <title>The genome sequence of the outbreeding globe artichoke constructed de novo incorporating a phase-aware low-pass sequencing strategy of F1 progeny.</title>
        <authorList>
            <person name="Scaglione D."/>
            <person name="Reyes-Chin-Wo S."/>
            <person name="Acquadro A."/>
            <person name="Froenicke L."/>
            <person name="Portis E."/>
            <person name="Beitel C."/>
            <person name="Tirone M."/>
            <person name="Mauro R."/>
            <person name="Lo Monaco A."/>
            <person name="Mauromicale G."/>
            <person name="Faccioli P."/>
            <person name="Cattivelli L."/>
            <person name="Rieseberg L."/>
            <person name="Michelmore R."/>
            <person name="Lanteri S."/>
        </authorList>
    </citation>
    <scope>NUCLEOTIDE SEQUENCE [LARGE SCALE GENOMIC DNA]</scope>
    <source>
        <strain evidence="7">2C</strain>
    </source>
</reference>
<keyword evidence="8" id="KW-1185">Reference proteome</keyword>
<evidence type="ECO:0000256" key="3">
    <source>
        <dbReference type="ARBA" id="ARBA00009361"/>
    </source>
</evidence>